<reference evidence="4" key="1">
    <citation type="submission" date="2016-10" db="EMBL/GenBank/DDBJ databases">
        <authorList>
            <person name="Varghese N."/>
            <person name="Submissions S."/>
        </authorList>
    </citation>
    <scope>NUCLEOTIDE SEQUENCE [LARGE SCALE GENOMIC DNA]</scope>
    <source>
        <strain evidence="4">DSM 19891</strain>
    </source>
</reference>
<proteinExistence type="inferred from homology"/>
<dbReference type="PANTHER" id="PTHR46268">
    <property type="entry name" value="STRESS RESPONSE PROTEIN NHAX"/>
    <property type="match status" value="1"/>
</dbReference>
<comment type="similarity">
    <text evidence="1">Belongs to the universal stress protein A family.</text>
</comment>
<dbReference type="STRING" id="440514.SAMN04488010_1792"/>
<dbReference type="RefSeq" id="WP_091902697.1">
    <property type="nucleotide sequence ID" value="NZ_FOYX01000001.1"/>
</dbReference>
<evidence type="ECO:0000256" key="1">
    <source>
        <dbReference type="ARBA" id="ARBA00008791"/>
    </source>
</evidence>
<accession>A0A1I6IIM0</accession>
<evidence type="ECO:0000313" key="3">
    <source>
        <dbReference type="EMBL" id="SFR66566.1"/>
    </source>
</evidence>
<dbReference type="Proteomes" id="UP000199462">
    <property type="component" value="Unassembled WGS sequence"/>
</dbReference>
<evidence type="ECO:0000259" key="2">
    <source>
        <dbReference type="Pfam" id="PF00582"/>
    </source>
</evidence>
<evidence type="ECO:0000313" key="4">
    <source>
        <dbReference type="Proteomes" id="UP000199462"/>
    </source>
</evidence>
<dbReference type="Pfam" id="PF00582">
    <property type="entry name" value="Usp"/>
    <property type="match status" value="1"/>
</dbReference>
<dbReference type="CDD" id="cd00293">
    <property type="entry name" value="USP-like"/>
    <property type="match status" value="1"/>
</dbReference>
<organism evidence="3 4">
    <name type="scientific">Maribacter stanieri</name>
    <dbReference type="NCBI Taxonomy" id="440514"/>
    <lineage>
        <taxon>Bacteria</taxon>
        <taxon>Pseudomonadati</taxon>
        <taxon>Bacteroidota</taxon>
        <taxon>Flavobacteriia</taxon>
        <taxon>Flavobacteriales</taxon>
        <taxon>Flavobacteriaceae</taxon>
        <taxon>Maribacter</taxon>
    </lineage>
</organism>
<sequence length="281" mass="32149">MKTILYATDYSENSVSALKFAHILAKKFNAKLIIMHVFEIPITLASTVTLTYLKKEKKHYVKNRKMLKDFFAQYIGEPVKNLNLNFVVDEENSVTNSLLEKAIKLNVDLICVGAKGTSAVKEFLLGNTAISLLKKSPCTLMIVPQRDENTQLNKMIYATDFESADVFAINKLAKIAKKFDAQIRVVHITTGKKYEIEAKMEWFKENVRAKVNYAKIEFDLIFSENILEDLLWYLENNNAGIVAMLERKNSTFYEKHFQLDKVKQMAKRSTVPLISFNIGGL</sequence>
<dbReference type="InterPro" id="IPR006015">
    <property type="entry name" value="Universal_stress_UspA"/>
</dbReference>
<keyword evidence="4" id="KW-1185">Reference proteome</keyword>
<dbReference type="PRINTS" id="PR01438">
    <property type="entry name" value="UNVRSLSTRESS"/>
</dbReference>
<dbReference type="InterPro" id="IPR006016">
    <property type="entry name" value="UspA"/>
</dbReference>
<dbReference type="SUPFAM" id="SSF52402">
    <property type="entry name" value="Adenine nucleotide alpha hydrolases-like"/>
    <property type="match status" value="2"/>
</dbReference>
<dbReference type="AlphaFoldDB" id="A0A1I6IIM0"/>
<dbReference type="InterPro" id="IPR014729">
    <property type="entry name" value="Rossmann-like_a/b/a_fold"/>
</dbReference>
<protein>
    <submittedName>
        <fullName evidence="3">Nucleotide-binding universal stress protein, UspA family</fullName>
    </submittedName>
</protein>
<dbReference type="EMBL" id="FOYX01000001">
    <property type="protein sequence ID" value="SFR66566.1"/>
    <property type="molecule type" value="Genomic_DNA"/>
</dbReference>
<dbReference type="PANTHER" id="PTHR46268:SF6">
    <property type="entry name" value="UNIVERSAL STRESS PROTEIN UP12"/>
    <property type="match status" value="1"/>
</dbReference>
<feature type="domain" description="UspA" evidence="2">
    <location>
        <begin position="1"/>
        <end position="144"/>
    </location>
</feature>
<name>A0A1I6IIM0_9FLAO</name>
<dbReference type="Gene3D" id="3.40.50.620">
    <property type="entry name" value="HUPs"/>
    <property type="match status" value="2"/>
</dbReference>
<gene>
    <name evidence="3" type="ORF">SAMN04488010_1792</name>
</gene>